<sequence length="202" mass="23346">SLPSKEQRLQARMALRIPMLGDQSREELVIQLDTLAWRELVLDDAYQALCWYAVQRVPGMAKFDKPEGKDYNGPGLLWGAFAEPDFGSVAESRLWDILNYREAMLDLPMAEDQEPDLIELAVQEWELEQDYQHLISSSQSLYTLQVSPEQWEFEQDYDPLFDPVIPQFSDMVGLMDCTPLGALIRHQETWGLHHLIPNQPQK</sequence>
<dbReference type="AlphaFoldDB" id="A0AAD1RY90"/>
<gene>
    <name evidence="1" type="ORF">PECUL_23A011057</name>
</gene>
<proteinExistence type="predicted"/>
<keyword evidence="2" id="KW-1185">Reference proteome</keyword>
<reference evidence="1" key="1">
    <citation type="submission" date="2022-03" db="EMBL/GenBank/DDBJ databases">
        <authorList>
            <person name="Alioto T."/>
            <person name="Alioto T."/>
            <person name="Gomez Garrido J."/>
        </authorList>
    </citation>
    <scope>NUCLEOTIDE SEQUENCE</scope>
</reference>
<feature type="non-terminal residue" evidence="1">
    <location>
        <position position="1"/>
    </location>
</feature>
<evidence type="ECO:0000313" key="2">
    <source>
        <dbReference type="Proteomes" id="UP001295444"/>
    </source>
</evidence>
<accession>A0AAD1RY90</accession>
<name>A0AAD1RY90_PELCU</name>
<evidence type="ECO:0000313" key="1">
    <source>
        <dbReference type="EMBL" id="CAH2284026.1"/>
    </source>
</evidence>
<dbReference type="EMBL" id="OW240915">
    <property type="protein sequence ID" value="CAH2284026.1"/>
    <property type="molecule type" value="Genomic_DNA"/>
</dbReference>
<organism evidence="1 2">
    <name type="scientific">Pelobates cultripes</name>
    <name type="common">Western spadefoot toad</name>
    <dbReference type="NCBI Taxonomy" id="61616"/>
    <lineage>
        <taxon>Eukaryota</taxon>
        <taxon>Metazoa</taxon>
        <taxon>Chordata</taxon>
        <taxon>Craniata</taxon>
        <taxon>Vertebrata</taxon>
        <taxon>Euteleostomi</taxon>
        <taxon>Amphibia</taxon>
        <taxon>Batrachia</taxon>
        <taxon>Anura</taxon>
        <taxon>Pelobatoidea</taxon>
        <taxon>Pelobatidae</taxon>
        <taxon>Pelobates</taxon>
    </lineage>
</organism>
<protein>
    <submittedName>
        <fullName evidence="1">Uncharacterized protein</fullName>
    </submittedName>
</protein>
<dbReference type="Proteomes" id="UP001295444">
    <property type="component" value="Chromosome 04"/>
</dbReference>